<keyword evidence="7 9" id="KW-0807">Transducer</keyword>
<comment type="similarity">
    <text evidence="8">Belongs to the methyl-accepting chemotaxis (MCP) protein family.</text>
</comment>
<organism evidence="13 14">
    <name type="scientific">Propionispira arboris</name>
    <dbReference type="NCBI Taxonomy" id="84035"/>
    <lineage>
        <taxon>Bacteria</taxon>
        <taxon>Bacillati</taxon>
        <taxon>Bacillota</taxon>
        <taxon>Negativicutes</taxon>
        <taxon>Selenomonadales</taxon>
        <taxon>Selenomonadaceae</taxon>
        <taxon>Propionispira</taxon>
    </lineage>
</organism>
<dbReference type="GO" id="GO:0006935">
    <property type="term" value="P:chemotaxis"/>
    <property type="evidence" value="ECO:0007669"/>
    <property type="project" value="UniProtKB-KW"/>
</dbReference>
<evidence type="ECO:0000256" key="3">
    <source>
        <dbReference type="ARBA" id="ARBA00022500"/>
    </source>
</evidence>
<dbReference type="Gene3D" id="3.30.450.20">
    <property type="entry name" value="PAS domain"/>
    <property type="match status" value="2"/>
</dbReference>
<dbReference type="SMART" id="SM00304">
    <property type="entry name" value="HAMP"/>
    <property type="match status" value="1"/>
</dbReference>
<dbReference type="AlphaFoldDB" id="A0A1H6ZF07"/>
<reference evidence="13 14" key="1">
    <citation type="submission" date="2016-10" db="EMBL/GenBank/DDBJ databases">
        <authorList>
            <person name="de Groot N.N."/>
        </authorList>
    </citation>
    <scope>NUCLEOTIDE SEQUENCE [LARGE SCALE GENOMIC DNA]</scope>
    <source>
        <strain evidence="13 14">DSM 2179</strain>
    </source>
</reference>
<dbReference type="Pfam" id="PF00672">
    <property type="entry name" value="HAMP"/>
    <property type="match status" value="1"/>
</dbReference>
<feature type="transmembrane region" description="Helical" evidence="10">
    <location>
        <begin position="289"/>
        <end position="312"/>
    </location>
</feature>
<evidence type="ECO:0000259" key="11">
    <source>
        <dbReference type="PROSITE" id="PS50111"/>
    </source>
</evidence>
<evidence type="ECO:0000259" key="12">
    <source>
        <dbReference type="PROSITE" id="PS50885"/>
    </source>
</evidence>
<keyword evidence="2" id="KW-1003">Cell membrane</keyword>
<dbReference type="PROSITE" id="PS50885">
    <property type="entry name" value="HAMP"/>
    <property type="match status" value="1"/>
</dbReference>
<dbReference type="FunFam" id="1.10.287.950:FF:000001">
    <property type="entry name" value="Methyl-accepting chemotaxis sensory transducer"/>
    <property type="match status" value="1"/>
</dbReference>
<dbReference type="PRINTS" id="PR00260">
    <property type="entry name" value="CHEMTRNSDUCR"/>
</dbReference>
<dbReference type="Gene3D" id="1.10.8.500">
    <property type="entry name" value="HAMP domain in histidine kinase"/>
    <property type="match status" value="1"/>
</dbReference>
<dbReference type="PROSITE" id="PS50111">
    <property type="entry name" value="CHEMOTAXIS_TRANSDUC_2"/>
    <property type="match status" value="1"/>
</dbReference>
<dbReference type="Gene3D" id="1.10.287.950">
    <property type="entry name" value="Methyl-accepting chemotaxis protein"/>
    <property type="match status" value="1"/>
</dbReference>
<evidence type="ECO:0000313" key="13">
    <source>
        <dbReference type="EMBL" id="SEJ47445.1"/>
    </source>
</evidence>
<dbReference type="InterPro" id="IPR033479">
    <property type="entry name" value="dCache_1"/>
</dbReference>
<evidence type="ECO:0000256" key="9">
    <source>
        <dbReference type="PROSITE-ProRule" id="PRU00284"/>
    </source>
</evidence>
<dbReference type="InterPro" id="IPR004090">
    <property type="entry name" value="Chemotax_Me-accpt_rcpt"/>
</dbReference>
<dbReference type="InterPro" id="IPR004089">
    <property type="entry name" value="MCPsignal_dom"/>
</dbReference>
<evidence type="ECO:0000256" key="5">
    <source>
        <dbReference type="ARBA" id="ARBA00022989"/>
    </source>
</evidence>
<dbReference type="RefSeq" id="WP_091831244.1">
    <property type="nucleotide sequence ID" value="NZ_FNZK01000008.1"/>
</dbReference>
<dbReference type="SMART" id="SM00283">
    <property type="entry name" value="MA"/>
    <property type="match status" value="1"/>
</dbReference>
<evidence type="ECO:0000256" key="1">
    <source>
        <dbReference type="ARBA" id="ARBA00004651"/>
    </source>
</evidence>
<evidence type="ECO:0000256" key="6">
    <source>
        <dbReference type="ARBA" id="ARBA00023136"/>
    </source>
</evidence>
<feature type="transmembrane region" description="Helical" evidence="10">
    <location>
        <begin position="15"/>
        <end position="36"/>
    </location>
</feature>
<sequence length="671" mass="72564">MLKNFRKTKSVEKSLVTVILLIAFVPGILVGIGSYFKAAEALEAENATAKQYQVGQAADKLDQYLTDGVAVIASAAKNPVFQAGKNPQDRIEVLKSIYEGTGMFELVLWADEKGFVDGQTFPYTDFGGKKDFTDRQWWRDVSTQKKPLISDTYVSAFTNQATAPIVAPVMDKNGTTVGYVLGNLKLENVTTLAQQLNDGNTGKGIVLDKNFFYLTDSRDEAKGKKHDPFDNEAILPIIKAGEKKVFDSKDGNENLYISYTPVGNTGWSILSEQKKEEALETIGKLRTTVIYSTGLTALVLGAVFGFIGLVMIRRRLITPIKDLAAEAERVAQGDLSHEITMNTDDEVGQLANSFRAMVGNLKGLIHQIEDNAKAVSAAAEELNANAEYSAQAASQVSAASLEVANESEKEVTSVKRTTVAVEQISTNIQQVANNSQKVTEMSNETTLAAQNGSKAIDTAITQMKNIENTVYESAKVVTNLGDRSKEVGQIIDTISGIASQTNLLALNAAIEAARAGEQGRGFAVVAEEVRKLAEQSQQASKQIEILIGEIQNETAQAVSAMNTGTKEVNLGTEVVTTAGKTFKEIEQLIQQVTLQVKETSNSIQQMATGSQQIVGLMREIDTFSRNTSEHSQTVTSAMEEQSAAIAEISTSSQGLATLAQKLEETLTKFHI</sequence>
<dbReference type="Pfam" id="PF02743">
    <property type="entry name" value="dCache_1"/>
    <property type="match status" value="1"/>
</dbReference>
<dbReference type="PANTHER" id="PTHR32089:SF112">
    <property type="entry name" value="LYSOZYME-LIKE PROTEIN-RELATED"/>
    <property type="match status" value="1"/>
</dbReference>
<dbReference type="GO" id="GO:0004888">
    <property type="term" value="F:transmembrane signaling receptor activity"/>
    <property type="evidence" value="ECO:0007669"/>
    <property type="project" value="InterPro"/>
</dbReference>
<dbReference type="GO" id="GO:0005886">
    <property type="term" value="C:plasma membrane"/>
    <property type="evidence" value="ECO:0007669"/>
    <property type="project" value="UniProtKB-SubCell"/>
</dbReference>
<dbReference type="GO" id="GO:0007165">
    <property type="term" value="P:signal transduction"/>
    <property type="evidence" value="ECO:0007669"/>
    <property type="project" value="UniProtKB-KW"/>
</dbReference>
<gene>
    <name evidence="13" type="ORF">SAMN05660742_108116</name>
</gene>
<dbReference type="SUPFAM" id="SSF103190">
    <property type="entry name" value="Sensory domain-like"/>
    <property type="match status" value="1"/>
</dbReference>
<evidence type="ECO:0000256" key="7">
    <source>
        <dbReference type="ARBA" id="ARBA00023224"/>
    </source>
</evidence>
<keyword evidence="5 10" id="KW-1133">Transmembrane helix</keyword>
<accession>A0A1H6ZF07</accession>
<evidence type="ECO:0000313" key="14">
    <source>
        <dbReference type="Proteomes" id="UP000199662"/>
    </source>
</evidence>
<proteinExistence type="inferred from homology"/>
<dbReference type="InterPro" id="IPR003660">
    <property type="entry name" value="HAMP_dom"/>
</dbReference>
<evidence type="ECO:0000256" key="2">
    <source>
        <dbReference type="ARBA" id="ARBA00022475"/>
    </source>
</evidence>
<evidence type="ECO:0000256" key="4">
    <source>
        <dbReference type="ARBA" id="ARBA00022692"/>
    </source>
</evidence>
<feature type="domain" description="HAMP" evidence="12">
    <location>
        <begin position="314"/>
        <end position="366"/>
    </location>
</feature>
<comment type="subcellular location">
    <subcellularLocation>
        <location evidence="1">Cell membrane</location>
        <topology evidence="1">Multi-pass membrane protein</topology>
    </subcellularLocation>
</comment>
<dbReference type="Proteomes" id="UP000199662">
    <property type="component" value="Unassembled WGS sequence"/>
</dbReference>
<name>A0A1H6ZF07_9FIRM</name>
<dbReference type="CDD" id="cd12912">
    <property type="entry name" value="PDC2_MCP_like"/>
    <property type="match status" value="1"/>
</dbReference>
<keyword evidence="3" id="KW-0145">Chemotaxis</keyword>
<evidence type="ECO:0000256" key="10">
    <source>
        <dbReference type="SAM" id="Phobius"/>
    </source>
</evidence>
<dbReference type="CDD" id="cd06225">
    <property type="entry name" value="HAMP"/>
    <property type="match status" value="1"/>
</dbReference>
<evidence type="ECO:0000256" key="8">
    <source>
        <dbReference type="ARBA" id="ARBA00029447"/>
    </source>
</evidence>
<keyword evidence="6 10" id="KW-0472">Membrane</keyword>
<dbReference type="STRING" id="84035.SAMN05660742_108116"/>
<dbReference type="CDD" id="cd18773">
    <property type="entry name" value="PDC1_HK_sensor"/>
    <property type="match status" value="1"/>
</dbReference>
<dbReference type="PANTHER" id="PTHR32089">
    <property type="entry name" value="METHYL-ACCEPTING CHEMOTAXIS PROTEIN MCPB"/>
    <property type="match status" value="1"/>
</dbReference>
<dbReference type="Pfam" id="PF00015">
    <property type="entry name" value="MCPsignal"/>
    <property type="match status" value="1"/>
</dbReference>
<dbReference type="CDD" id="cd11386">
    <property type="entry name" value="MCP_signal"/>
    <property type="match status" value="1"/>
</dbReference>
<dbReference type="EMBL" id="FNZK01000008">
    <property type="protein sequence ID" value="SEJ47445.1"/>
    <property type="molecule type" value="Genomic_DNA"/>
</dbReference>
<dbReference type="InterPro" id="IPR029151">
    <property type="entry name" value="Sensor-like_sf"/>
</dbReference>
<keyword evidence="14" id="KW-1185">Reference proteome</keyword>
<feature type="domain" description="Methyl-accepting transducer" evidence="11">
    <location>
        <begin position="385"/>
        <end position="621"/>
    </location>
</feature>
<dbReference type="SUPFAM" id="SSF58104">
    <property type="entry name" value="Methyl-accepting chemotaxis protein (MCP) signaling domain"/>
    <property type="match status" value="1"/>
</dbReference>
<protein>
    <submittedName>
        <fullName evidence="13">Methyl-accepting chemotaxis protein</fullName>
    </submittedName>
</protein>
<keyword evidence="4 10" id="KW-0812">Transmembrane</keyword>